<protein>
    <submittedName>
        <fullName evidence="1">Uncharacterized protein</fullName>
    </submittedName>
</protein>
<reference evidence="1" key="1">
    <citation type="submission" date="2018-02" db="EMBL/GenBank/DDBJ databases">
        <title>Rhizophora mucronata_Transcriptome.</title>
        <authorList>
            <person name="Meera S.P."/>
            <person name="Sreeshan A."/>
            <person name="Augustine A."/>
        </authorList>
    </citation>
    <scope>NUCLEOTIDE SEQUENCE</scope>
    <source>
        <tissue evidence="1">Leaf</tissue>
    </source>
</reference>
<name>A0A2P2MZM4_RHIMU</name>
<evidence type="ECO:0000313" key="1">
    <source>
        <dbReference type="EMBL" id="MBX35675.1"/>
    </source>
</evidence>
<dbReference type="AlphaFoldDB" id="A0A2P2MZM4"/>
<sequence length="24" mass="2794">MEITPEKLVIFDFPHITIRIPAGR</sequence>
<proteinExistence type="predicted"/>
<organism evidence="1">
    <name type="scientific">Rhizophora mucronata</name>
    <name type="common">Asiatic mangrove</name>
    <dbReference type="NCBI Taxonomy" id="61149"/>
    <lineage>
        <taxon>Eukaryota</taxon>
        <taxon>Viridiplantae</taxon>
        <taxon>Streptophyta</taxon>
        <taxon>Embryophyta</taxon>
        <taxon>Tracheophyta</taxon>
        <taxon>Spermatophyta</taxon>
        <taxon>Magnoliopsida</taxon>
        <taxon>eudicotyledons</taxon>
        <taxon>Gunneridae</taxon>
        <taxon>Pentapetalae</taxon>
        <taxon>rosids</taxon>
        <taxon>fabids</taxon>
        <taxon>Malpighiales</taxon>
        <taxon>Rhizophoraceae</taxon>
        <taxon>Rhizophora</taxon>
    </lineage>
</organism>
<dbReference type="EMBL" id="GGEC01055191">
    <property type="protein sequence ID" value="MBX35675.1"/>
    <property type="molecule type" value="Transcribed_RNA"/>
</dbReference>
<accession>A0A2P2MZM4</accession>